<evidence type="ECO:0008006" key="4">
    <source>
        <dbReference type="Google" id="ProtNLM"/>
    </source>
</evidence>
<accession>M2U386</accession>
<comment type="caution">
    <text evidence="2">The sequence shown here is derived from an EMBL/GenBank/DDBJ whole genome shotgun (WGS) entry which is preliminary data.</text>
</comment>
<proteinExistence type="predicted"/>
<evidence type="ECO:0000313" key="3">
    <source>
        <dbReference type="Proteomes" id="UP000011717"/>
    </source>
</evidence>
<feature type="transmembrane region" description="Helical" evidence="1">
    <location>
        <begin position="155"/>
        <end position="175"/>
    </location>
</feature>
<evidence type="ECO:0000313" key="2">
    <source>
        <dbReference type="EMBL" id="EMD82363.1"/>
    </source>
</evidence>
<feature type="transmembrane region" description="Helical" evidence="1">
    <location>
        <begin position="55"/>
        <end position="71"/>
    </location>
</feature>
<reference evidence="2 3" key="1">
    <citation type="journal article" date="2013" name="Genome Announc.">
        <title>Draft Genome Sequence of Strain JLT2015T, Belonging to the Family Sphingomonadaceae of the Alphaproteobacteria.</title>
        <authorList>
            <person name="Tang K."/>
            <person name="Liu K."/>
            <person name="Li S."/>
            <person name="Jiao N."/>
        </authorList>
    </citation>
    <scope>NUCLEOTIDE SEQUENCE [LARGE SCALE GENOMIC DNA]</scope>
    <source>
        <strain evidence="2 3">JLT2015</strain>
    </source>
</reference>
<dbReference type="Proteomes" id="UP000011717">
    <property type="component" value="Unassembled WGS sequence"/>
</dbReference>
<dbReference type="AlphaFoldDB" id="M2U386"/>
<feature type="transmembrane region" description="Helical" evidence="1">
    <location>
        <begin position="26"/>
        <end position="43"/>
    </location>
</feature>
<evidence type="ECO:0000256" key="1">
    <source>
        <dbReference type="SAM" id="Phobius"/>
    </source>
</evidence>
<feature type="transmembrane region" description="Helical" evidence="1">
    <location>
        <begin position="112"/>
        <end position="135"/>
    </location>
</feature>
<keyword evidence="3" id="KW-1185">Reference proteome</keyword>
<organism evidence="2 3">
    <name type="scientific">Pacificimonas flava</name>
    <dbReference type="NCBI Taxonomy" id="1234595"/>
    <lineage>
        <taxon>Bacteria</taxon>
        <taxon>Pseudomonadati</taxon>
        <taxon>Pseudomonadota</taxon>
        <taxon>Alphaproteobacteria</taxon>
        <taxon>Sphingomonadales</taxon>
        <taxon>Sphingosinicellaceae</taxon>
        <taxon>Pacificimonas</taxon>
    </lineage>
</organism>
<keyword evidence="1" id="KW-0812">Transmembrane</keyword>
<name>M2U386_9SPHN</name>
<keyword evidence="1" id="KW-0472">Membrane</keyword>
<sequence>MYFLILPLFVISILYSRDGPLGPIDKARYLAAAYLFGMFWSHFYDRLEAWARRWWPLLFSIGAVGFALVLWNDKADLPYDFQMVQKLAWAPVFLVALDAIKHRVGTRLDYIAEVSFGIFFVHAYFIAAFKVAYTYVLTGELGGGSEAAILPGTPIFFLGYVALVLIFSLALIRLSQLTFKRNSRMVVGA</sequence>
<feature type="transmembrane region" description="Helical" evidence="1">
    <location>
        <begin position="83"/>
        <end position="100"/>
    </location>
</feature>
<dbReference type="EMBL" id="AMRV01000008">
    <property type="protein sequence ID" value="EMD82363.1"/>
    <property type="molecule type" value="Genomic_DNA"/>
</dbReference>
<gene>
    <name evidence="2" type="ORF">C725_2401</name>
</gene>
<keyword evidence="1" id="KW-1133">Transmembrane helix</keyword>
<protein>
    <recommendedName>
        <fullName evidence="4">Acyltransferase 3 domain-containing protein</fullName>
    </recommendedName>
</protein>